<proteinExistence type="predicted"/>
<protein>
    <submittedName>
        <fullName evidence="1">Uncharacterized protein</fullName>
    </submittedName>
</protein>
<dbReference type="HOGENOM" id="CLU_2015068_0_0_1"/>
<dbReference type="Proteomes" id="UP000016934">
    <property type="component" value="Unassembled WGS sequence"/>
</dbReference>
<name>M2SRA2_COCSN</name>
<dbReference type="GeneID" id="19133945"/>
<dbReference type="RefSeq" id="XP_007695011.1">
    <property type="nucleotide sequence ID" value="XM_007696821.1"/>
</dbReference>
<evidence type="ECO:0000313" key="2">
    <source>
        <dbReference type="Proteomes" id="UP000016934"/>
    </source>
</evidence>
<dbReference type="KEGG" id="bsc:COCSADRAFT_195547"/>
<keyword evidence="2" id="KW-1185">Reference proteome</keyword>
<gene>
    <name evidence="1" type="ORF">COCSADRAFT_195547</name>
</gene>
<reference evidence="1 2" key="1">
    <citation type="journal article" date="2012" name="PLoS Pathog.">
        <title>Diverse lifestyles and strategies of plant pathogenesis encoded in the genomes of eighteen Dothideomycetes fungi.</title>
        <authorList>
            <person name="Ohm R.A."/>
            <person name="Feau N."/>
            <person name="Henrissat B."/>
            <person name="Schoch C.L."/>
            <person name="Horwitz B.A."/>
            <person name="Barry K.W."/>
            <person name="Condon B.J."/>
            <person name="Copeland A.C."/>
            <person name="Dhillon B."/>
            <person name="Glaser F."/>
            <person name="Hesse C.N."/>
            <person name="Kosti I."/>
            <person name="LaButti K."/>
            <person name="Lindquist E.A."/>
            <person name="Lucas S."/>
            <person name="Salamov A.A."/>
            <person name="Bradshaw R.E."/>
            <person name="Ciuffetti L."/>
            <person name="Hamelin R.C."/>
            <person name="Kema G.H.J."/>
            <person name="Lawrence C."/>
            <person name="Scott J.A."/>
            <person name="Spatafora J.W."/>
            <person name="Turgeon B.G."/>
            <person name="de Wit P.J.G.M."/>
            <person name="Zhong S."/>
            <person name="Goodwin S.B."/>
            <person name="Grigoriev I.V."/>
        </authorList>
    </citation>
    <scope>NUCLEOTIDE SEQUENCE [LARGE SCALE GENOMIC DNA]</scope>
    <source>
        <strain evidence="2">ND90Pr / ATCC 201652</strain>
    </source>
</reference>
<evidence type="ECO:0000313" key="1">
    <source>
        <dbReference type="EMBL" id="EMD69788.1"/>
    </source>
</evidence>
<sequence>MPPERKLRSGLGQHGNAIHNYYHVNVCANTFFLGCTIEAVSLKSTIHQRESAHPFRFNTARTWKHVQINISQQNLSRPNQPVLRSWWDPSKPLSPRLVMQLRFPNVQATRLAPTYPQTGQHMP</sequence>
<dbReference type="AlphaFoldDB" id="M2SRA2"/>
<dbReference type="PROSITE" id="PS51257">
    <property type="entry name" value="PROKAR_LIPOPROTEIN"/>
    <property type="match status" value="1"/>
</dbReference>
<organism evidence="1 2">
    <name type="scientific">Cochliobolus sativus (strain ND90Pr / ATCC 201652)</name>
    <name type="common">Common root rot and spot blotch fungus</name>
    <name type="synonym">Bipolaris sorokiniana</name>
    <dbReference type="NCBI Taxonomy" id="665912"/>
    <lineage>
        <taxon>Eukaryota</taxon>
        <taxon>Fungi</taxon>
        <taxon>Dikarya</taxon>
        <taxon>Ascomycota</taxon>
        <taxon>Pezizomycotina</taxon>
        <taxon>Dothideomycetes</taxon>
        <taxon>Pleosporomycetidae</taxon>
        <taxon>Pleosporales</taxon>
        <taxon>Pleosporineae</taxon>
        <taxon>Pleosporaceae</taxon>
        <taxon>Bipolaris</taxon>
    </lineage>
</organism>
<dbReference type="EMBL" id="KB445637">
    <property type="protein sequence ID" value="EMD69788.1"/>
    <property type="molecule type" value="Genomic_DNA"/>
</dbReference>
<reference evidence="2" key="2">
    <citation type="journal article" date="2013" name="PLoS Genet.">
        <title>Comparative genome structure, secondary metabolite, and effector coding capacity across Cochliobolus pathogens.</title>
        <authorList>
            <person name="Condon B.J."/>
            <person name="Leng Y."/>
            <person name="Wu D."/>
            <person name="Bushley K.E."/>
            <person name="Ohm R.A."/>
            <person name="Otillar R."/>
            <person name="Martin J."/>
            <person name="Schackwitz W."/>
            <person name="Grimwood J."/>
            <person name="MohdZainudin N."/>
            <person name="Xue C."/>
            <person name="Wang R."/>
            <person name="Manning V.A."/>
            <person name="Dhillon B."/>
            <person name="Tu Z.J."/>
            <person name="Steffenson B.J."/>
            <person name="Salamov A."/>
            <person name="Sun H."/>
            <person name="Lowry S."/>
            <person name="LaButti K."/>
            <person name="Han J."/>
            <person name="Copeland A."/>
            <person name="Lindquist E."/>
            <person name="Barry K."/>
            <person name="Schmutz J."/>
            <person name="Baker S.E."/>
            <person name="Ciuffetti L.M."/>
            <person name="Grigoriev I.V."/>
            <person name="Zhong S."/>
            <person name="Turgeon B.G."/>
        </authorList>
    </citation>
    <scope>NUCLEOTIDE SEQUENCE [LARGE SCALE GENOMIC DNA]</scope>
    <source>
        <strain evidence="2">ND90Pr / ATCC 201652</strain>
    </source>
</reference>
<accession>M2SRA2</accession>